<gene>
    <name evidence="15" type="ORF">TRIP_B330446</name>
</gene>
<dbReference type="InterPro" id="IPR052348">
    <property type="entry name" value="Metallopeptidase_M50B"/>
</dbReference>
<evidence type="ECO:0000256" key="2">
    <source>
        <dbReference type="ARBA" id="ARBA00004651"/>
    </source>
</evidence>
<keyword evidence="5" id="KW-0645">Protease</keyword>
<keyword evidence="9" id="KW-0862">Zinc</keyword>
<dbReference type="PANTHER" id="PTHR35864:SF1">
    <property type="entry name" value="ZINC METALLOPROTEASE YWHC-RELATED"/>
    <property type="match status" value="1"/>
</dbReference>
<evidence type="ECO:0000256" key="13">
    <source>
        <dbReference type="SAM" id="Phobius"/>
    </source>
</evidence>
<keyword evidence="10 13" id="KW-1133">Transmembrane helix</keyword>
<evidence type="ECO:0000256" key="11">
    <source>
        <dbReference type="ARBA" id="ARBA00023049"/>
    </source>
</evidence>
<evidence type="ECO:0000256" key="7">
    <source>
        <dbReference type="ARBA" id="ARBA00022723"/>
    </source>
</evidence>
<dbReference type="CDD" id="cd06158">
    <property type="entry name" value="S2P-M50_like_1"/>
    <property type="match status" value="1"/>
</dbReference>
<keyword evidence="8" id="KW-0378">Hydrolase</keyword>
<evidence type="ECO:0000256" key="3">
    <source>
        <dbReference type="ARBA" id="ARBA00007931"/>
    </source>
</evidence>
<dbReference type="InterPro" id="IPR044537">
    <property type="entry name" value="Rip2-like"/>
</dbReference>
<organism evidence="15">
    <name type="scientific">Uncultured Desulfatiglans sp</name>
    <dbReference type="NCBI Taxonomy" id="1748965"/>
    <lineage>
        <taxon>Bacteria</taxon>
        <taxon>Pseudomonadati</taxon>
        <taxon>Thermodesulfobacteriota</taxon>
        <taxon>Desulfobacteria</taxon>
        <taxon>Desulfatiglandales</taxon>
        <taxon>Desulfatiglandaceae</taxon>
        <taxon>Desulfatiglans</taxon>
        <taxon>environmental samples</taxon>
    </lineage>
</organism>
<comment type="similarity">
    <text evidence="3">Belongs to the peptidase M50B family.</text>
</comment>
<evidence type="ECO:0000256" key="6">
    <source>
        <dbReference type="ARBA" id="ARBA00022692"/>
    </source>
</evidence>
<evidence type="ECO:0000256" key="10">
    <source>
        <dbReference type="ARBA" id="ARBA00022989"/>
    </source>
</evidence>
<keyword evidence="4" id="KW-1003">Cell membrane</keyword>
<protein>
    <submittedName>
        <fullName evidence="15">Peptidase</fullName>
    </submittedName>
</protein>
<keyword evidence="6 13" id="KW-0812">Transmembrane</keyword>
<keyword evidence="7" id="KW-0479">Metal-binding</keyword>
<proteinExistence type="inferred from homology"/>
<sequence>MSFDITTLIIKIPVLLFALTIHEYAHGRVALAMGDPTALRAGRLTMNPIRHIDPFGAICLFLFNFGWARPVPIDPRYFKDYRRATIYVSVAGPLANLCAALAAGLLVRYTLMPWDLYRQVLLYLLLMNIGLGLFNLIPIPPLDGSHILENLLPRRAAIGYQSLRRYGPLLLIGIILLDNFAHTGIISFILLKPMFHLAHLFAGDGFFRLIGIL</sequence>
<feature type="transmembrane region" description="Helical" evidence="13">
    <location>
        <begin position="87"/>
        <end position="108"/>
    </location>
</feature>
<dbReference type="GO" id="GO:0046872">
    <property type="term" value="F:metal ion binding"/>
    <property type="evidence" value="ECO:0007669"/>
    <property type="project" value="UniProtKB-KW"/>
</dbReference>
<dbReference type="GO" id="GO:0006508">
    <property type="term" value="P:proteolysis"/>
    <property type="evidence" value="ECO:0007669"/>
    <property type="project" value="UniProtKB-KW"/>
</dbReference>
<evidence type="ECO:0000256" key="4">
    <source>
        <dbReference type="ARBA" id="ARBA00022475"/>
    </source>
</evidence>
<feature type="transmembrane region" description="Helical" evidence="13">
    <location>
        <begin position="49"/>
        <end position="67"/>
    </location>
</feature>
<evidence type="ECO:0000256" key="5">
    <source>
        <dbReference type="ARBA" id="ARBA00022670"/>
    </source>
</evidence>
<dbReference type="EMBL" id="UPXX01000027">
    <property type="protein sequence ID" value="VBB44336.1"/>
    <property type="molecule type" value="Genomic_DNA"/>
</dbReference>
<comment type="subcellular location">
    <subcellularLocation>
        <location evidence="2">Cell membrane</location>
        <topology evidence="2">Multi-pass membrane protein</topology>
    </subcellularLocation>
</comment>
<evidence type="ECO:0000256" key="1">
    <source>
        <dbReference type="ARBA" id="ARBA00001947"/>
    </source>
</evidence>
<dbReference type="Pfam" id="PF02163">
    <property type="entry name" value="Peptidase_M50"/>
    <property type="match status" value="1"/>
</dbReference>
<evidence type="ECO:0000259" key="14">
    <source>
        <dbReference type="Pfam" id="PF02163"/>
    </source>
</evidence>
<reference evidence="15" key="1">
    <citation type="submission" date="2018-07" db="EMBL/GenBank/DDBJ databases">
        <authorList>
            <consortium name="Genoscope - CEA"/>
            <person name="William W."/>
        </authorList>
    </citation>
    <scope>NUCLEOTIDE SEQUENCE</scope>
    <source>
        <strain evidence="15">IK1</strain>
    </source>
</reference>
<feature type="transmembrane region" description="Helical" evidence="13">
    <location>
        <begin position="120"/>
        <end position="139"/>
    </location>
</feature>
<dbReference type="PANTHER" id="PTHR35864">
    <property type="entry name" value="ZINC METALLOPROTEASE MJ0611-RELATED"/>
    <property type="match status" value="1"/>
</dbReference>
<evidence type="ECO:0000313" key="15">
    <source>
        <dbReference type="EMBL" id="VBB44336.1"/>
    </source>
</evidence>
<name>A0A653A8D7_UNCDX</name>
<dbReference type="GO" id="GO:0008237">
    <property type="term" value="F:metallopeptidase activity"/>
    <property type="evidence" value="ECO:0007669"/>
    <property type="project" value="UniProtKB-KW"/>
</dbReference>
<dbReference type="InterPro" id="IPR008915">
    <property type="entry name" value="Peptidase_M50"/>
</dbReference>
<comment type="cofactor">
    <cofactor evidence="1">
        <name>Zn(2+)</name>
        <dbReference type="ChEBI" id="CHEBI:29105"/>
    </cofactor>
</comment>
<keyword evidence="11" id="KW-0482">Metalloprotease</keyword>
<evidence type="ECO:0000256" key="12">
    <source>
        <dbReference type="ARBA" id="ARBA00023136"/>
    </source>
</evidence>
<feature type="domain" description="Peptidase M50" evidence="14">
    <location>
        <begin position="118"/>
        <end position="154"/>
    </location>
</feature>
<accession>A0A653A8D7</accession>
<evidence type="ECO:0000256" key="8">
    <source>
        <dbReference type="ARBA" id="ARBA00022801"/>
    </source>
</evidence>
<evidence type="ECO:0000256" key="9">
    <source>
        <dbReference type="ARBA" id="ARBA00022833"/>
    </source>
</evidence>
<keyword evidence="12 13" id="KW-0472">Membrane</keyword>
<dbReference type="GO" id="GO:0005886">
    <property type="term" value="C:plasma membrane"/>
    <property type="evidence" value="ECO:0007669"/>
    <property type="project" value="UniProtKB-SubCell"/>
</dbReference>
<feature type="transmembrane region" description="Helical" evidence="13">
    <location>
        <begin position="169"/>
        <end position="191"/>
    </location>
</feature>
<dbReference type="AlphaFoldDB" id="A0A653A8D7"/>